<name>A0A2C9WPL8_MANES</name>
<organism evidence="1">
    <name type="scientific">Manihot esculenta</name>
    <name type="common">Cassava</name>
    <name type="synonym">Jatropha manihot</name>
    <dbReference type="NCBI Taxonomy" id="3983"/>
    <lineage>
        <taxon>Eukaryota</taxon>
        <taxon>Viridiplantae</taxon>
        <taxon>Streptophyta</taxon>
        <taxon>Embryophyta</taxon>
        <taxon>Tracheophyta</taxon>
        <taxon>Spermatophyta</taxon>
        <taxon>Magnoliopsida</taxon>
        <taxon>eudicotyledons</taxon>
        <taxon>Gunneridae</taxon>
        <taxon>Pentapetalae</taxon>
        <taxon>rosids</taxon>
        <taxon>fabids</taxon>
        <taxon>Malpighiales</taxon>
        <taxon>Euphorbiaceae</taxon>
        <taxon>Crotonoideae</taxon>
        <taxon>Manihoteae</taxon>
        <taxon>Manihot</taxon>
    </lineage>
</organism>
<dbReference type="EMBL" id="CM004387">
    <property type="protein sequence ID" value="OAY62535.1"/>
    <property type="molecule type" value="Genomic_DNA"/>
</dbReference>
<evidence type="ECO:0000313" key="1">
    <source>
        <dbReference type="EMBL" id="OAY62535.1"/>
    </source>
</evidence>
<protein>
    <submittedName>
        <fullName evidence="1">Uncharacterized protein</fullName>
    </submittedName>
</protein>
<accession>A0A2C9WPL8</accession>
<sequence length="48" mass="5430">MSKMNRVVTCKPHMLCSLCAVLLLLRRSLYSASLFDLQSTHTHILCGH</sequence>
<gene>
    <name evidence="1" type="ORF">MANES_01G274700</name>
</gene>
<reference evidence="1" key="1">
    <citation type="submission" date="2016-02" db="EMBL/GenBank/DDBJ databases">
        <title>WGS assembly of Manihot esculenta.</title>
        <authorList>
            <person name="Bredeson J.V."/>
            <person name="Prochnik S.E."/>
            <person name="Lyons J.B."/>
            <person name="Schmutz J."/>
            <person name="Grimwood J."/>
            <person name="Vrebalov J."/>
            <person name="Bart R.S."/>
            <person name="Amuge T."/>
            <person name="Ferguson M.E."/>
            <person name="Green R."/>
            <person name="Putnam N."/>
            <person name="Stites J."/>
            <person name="Rounsley S."/>
            <person name="Rokhsar D.S."/>
        </authorList>
    </citation>
    <scope>NUCLEOTIDE SEQUENCE [LARGE SCALE GENOMIC DNA]</scope>
    <source>
        <tissue evidence="1">Leaf</tissue>
    </source>
</reference>
<proteinExistence type="predicted"/>
<dbReference type="AlphaFoldDB" id="A0A2C9WPL8"/>